<organism evidence="2 3">
    <name type="scientific">Mycobacterium tuberculosis</name>
    <dbReference type="NCBI Taxonomy" id="1773"/>
    <lineage>
        <taxon>Bacteria</taxon>
        <taxon>Bacillati</taxon>
        <taxon>Actinomycetota</taxon>
        <taxon>Actinomycetes</taxon>
        <taxon>Mycobacteriales</taxon>
        <taxon>Mycobacteriaceae</taxon>
        <taxon>Mycobacterium</taxon>
        <taxon>Mycobacterium tuberculosis complex</taxon>
    </lineage>
</organism>
<dbReference type="AlphaFoldDB" id="A0A0U0RN92"/>
<feature type="compositionally biased region" description="Polar residues" evidence="1">
    <location>
        <begin position="1"/>
        <end position="17"/>
    </location>
</feature>
<evidence type="ECO:0000313" key="3">
    <source>
        <dbReference type="Proteomes" id="UP000038802"/>
    </source>
</evidence>
<protein>
    <submittedName>
        <fullName evidence="2">Uncharacterized protein</fullName>
    </submittedName>
</protein>
<feature type="compositionally biased region" description="Polar residues" evidence="1">
    <location>
        <begin position="36"/>
        <end position="50"/>
    </location>
</feature>
<name>A0A0U0RN92_MYCTX</name>
<gene>
    <name evidence="2" type="ORF">ERS007703_02933</name>
</gene>
<reference evidence="3" key="1">
    <citation type="submission" date="2015-03" db="EMBL/GenBank/DDBJ databases">
        <authorList>
            <consortium name="Pathogen Informatics"/>
        </authorList>
    </citation>
    <scope>NUCLEOTIDE SEQUENCE [LARGE SCALE GENOMIC DNA]</scope>
    <source>
        <strain evidence="3">K00500041</strain>
    </source>
</reference>
<dbReference type="EMBL" id="CSAE01000358">
    <property type="protein sequence ID" value="COW16478.1"/>
    <property type="molecule type" value="Genomic_DNA"/>
</dbReference>
<accession>A0A0U0RN92</accession>
<evidence type="ECO:0000313" key="2">
    <source>
        <dbReference type="EMBL" id="COW16478.1"/>
    </source>
</evidence>
<feature type="region of interest" description="Disordered" evidence="1">
    <location>
        <begin position="1"/>
        <end position="53"/>
    </location>
</feature>
<feature type="compositionally biased region" description="Low complexity" evidence="1">
    <location>
        <begin position="18"/>
        <end position="34"/>
    </location>
</feature>
<proteinExistence type="predicted"/>
<dbReference type="Proteomes" id="UP000038802">
    <property type="component" value="Unassembled WGS sequence"/>
</dbReference>
<sequence length="160" mass="16971">MRSSASSASCTVAENTPRSVRASASRRSSNVKAAQSVGSENSEFSKNPSPRVNRVTCGEMTVMVETRCRNSSLSIDAAVSPPPITATRSALIRSWPAARSQNCAIESTRGFPGSSDFSAWPGPVIINASACTVVSWVHNAQRSPVTASRSTSPWITLRPM</sequence>
<evidence type="ECO:0000256" key="1">
    <source>
        <dbReference type="SAM" id="MobiDB-lite"/>
    </source>
</evidence>